<dbReference type="EMBL" id="PPEH01000002">
    <property type="protein sequence ID" value="PNW14549.1"/>
    <property type="molecule type" value="Genomic_DNA"/>
</dbReference>
<protein>
    <submittedName>
        <fullName evidence="2">Restriction endonuclease</fullName>
    </submittedName>
</protein>
<dbReference type="PANTHER" id="PTHR38733">
    <property type="entry name" value="PROTEIN MCRC"/>
    <property type="match status" value="1"/>
</dbReference>
<dbReference type="KEGG" id="clac:EG342_22165"/>
<accession>A0A3G6RKN0</accession>
<dbReference type="RefSeq" id="WP_103290002.1">
    <property type="nucleotide sequence ID" value="NZ_CP033924.1"/>
</dbReference>
<dbReference type="Proteomes" id="UP000279972">
    <property type="component" value="Chromosome"/>
</dbReference>
<dbReference type="REBASE" id="282432">
    <property type="entry name" value="Cla197McrBCP"/>
</dbReference>
<dbReference type="EMBL" id="CP033924">
    <property type="protein sequence ID" value="AZA84430.1"/>
    <property type="molecule type" value="Genomic_DNA"/>
</dbReference>
<evidence type="ECO:0000313" key="3">
    <source>
        <dbReference type="Proteomes" id="UP000236262"/>
    </source>
</evidence>
<evidence type="ECO:0000313" key="2">
    <source>
        <dbReference type="EMBL" id="PNW14549.1"/>
    </source>
</evidence>
<dbReference type="REBASE" id="268256">
    <property type="entry name" value="Cla11390McrBCP"/>
</dbReference>
<dbReference type="InterPro" id="IPR019292">
    <property type="entry name" value="McrC"/>
</dbReference>
<reference evidence="2 3" key="1">
    <citation type="submission" date="2018-01" db="EMBL/GenBank/DDBJ databases">
        <title>Draft genome sequences of Chryseobacterium lactis NCTC11390, Chryseobacterium oncorhynchi 701B-08, and Chryseobacterium viscerum 687B-08.</title>
        <authorList>
            <person name="Jeong J.-J."/>
            <person name="Lee Y.J."/>
            <person name="Park B."/>
            <person name="Choi I.-G."/>
            <person name="Kim K.D."/>
        </authorList>
    </citation>
    <scope>NUCLEOTIDE SEQUENCE [LARGE SCALE GENOMIC DNA]</scope>
    <source>
        <strain evidence="2 3">NCTC11390</strain>
    </source>
</reference>
<organism evidence="2 3">
    <name type="scientific">Chryseobacterium lactis</name>
    <dbReference type="NCBI Taxonomy" id="1241981"/>
    <lineage>
        <taxon>Bacteria</taxon>
        <taxon>Pseudomonadati</taxon>
        <taxon>Bacteroidota</taxon>
        <taxon>Flavobacteriia</taxon>
        <taxon>Flavobacteriales</taxon>
        <taxon>Weeksellaceae</taxon>
        <taxon>Chryseobacterium group</taxon>
        <taxon>Chryseobacterium</taxon>
    </lineage>
</organism>
<gene>
    <name evidence="2" type="ORF">C1637_06195</name>
    <name evidence="1" type="ORF">EG342_22165</name>
</gene>
<evidence type="ECO:0000313" key="4">
    <source>
        <dbReference type="Proteomes" id="UP000279972"/>
    </source>
</evidence>
<dbReference type="OrthoDB" id="828100at2"/>
<keyword evidence="4" id="KW-1185">Reference proteome</keyword>
<name>A0A3G6RKN0_CHRLC</name>
<dbReference type="Pfam" id="PF10117">
    <property type="entry name" value="McrBC"/>
    <property type="match status" value="1"/>
</dbReference>
<dbReference type="GO" id="GO:0004519">
    <property type="term" value="F:endonuclease activity"/>
    <property type="evidence" value="ECO:0007669"/>
    <property type="project" value="UniProtKB-KW"/>
</dbReference>
<reference evidence="1 4" key="2">
    <citation type="submission" date="2018-11" db="EMBL/GenBank/DDBJ databases">
        <title>Proposal to divide the Flavobacteriaceae and reorganize its genera based on Amino Acid Identity values calculated from whole genome sequences.</title>
        <authorList>
            <person name="Nicholson A.C."/>
            <person name="Gulvik C.A."/>
            <person name="Whitney A.M."/>
            <person name="Humrighouse B.W."/>
            <person name="Bell M."/>
            <person name="Holmes B."/>
            <person name="Steigerwalt A.G."/>
            <person name="Villarma A."/>
            <person name="Sheth M."/>
            <person name="Batra D."/>
            <person name="Pryor J."/>
            <person name="Bernardet J.-F."/>
            <person name="Hugo C."/>
            <person name="Kampfer P."/>
            <person name="Newman J."/>
            <person name="McQuiston J.R."/>
        </authorList>
    </citation>
    <scope>NUCLEOTIDE SEQUENCE [LARGE SCALE GENOMIC DNA]</scope>
    <source>
        <strain evidence="1 4">KC_1864</strain>
    </source>
</reference>
<sequence length="486" mass="56552">MGILLSEHKSFLIRRGIPEESVADLQGELHLDDESFQLFDTLESKPFNHRSFSFSVVKGENHCEIKADYFVGIDWLGKTGRTIYVEPKMNVGLSEYFRNCLNSEENSTESPEEFTSQEKAATREVNYLTILLDIMSLPETSRYSKDVVQVDWKAPPITIDQKDDRLTPFLIVQFLQHLKTIVRKGLKKSYYKAQENLNSKVKGKVLVGQHIKKNVFKNRLTSTFCEFQVFGEDHLENRFLKKVLEFVASYIGNNSSLFPSESDVSAIKDILNYCRPAFEHIRSDADEYQLKNIKKNPFFNEYGEAIRIGQLILKRFSYNITKTTQKKIETPPFWIDMPGLFELYFYYQLIKANPKDKQFIHYQFSTYGNHLDILISKPGCEMVIDTKYKLKYTKSHIHKDIRQVSGYSRLKKVINELKSKNDAWDENQIMDCLIIYPHLDSENVHSSTLLSDFSLENIKRQFEKTENQIAAYHKVFKLGIGLPVIS</sequence>
<keyword evidence="2" id="KW-0255">Endonuclease</keyword>
<evidence type="ECO:0000313" key="1">
    <source>
        <dbReference type="EMBL" id="AZA84430.1"/>
    </source>
</evidence>
<dbReference type="PANTHER" id="PTHR38733:SF1">
    <property type="entry name" value="TYPE IV METHYL-DIRECTED RESTRICTION ENZYME ECOKMCRBC"/>
    <property type="match status" value="1"/>
</dbReference>
<dbReference type="AlphaFoldDB" id="A0A3G6RKN0"/>
<keyword evidence="2" id="KW-0540">Nuclease</keyword>
<keyword evidence="2" id="KW-0378">Hydrolase</keyword>
<proteinExistence type="predicted"/>
<dbReference type="Proteomes" id="UP000236262">
    <property type="component" value="Unassembled WGS sequence"/>
</dbReference>